<evidence type="ECO:0000256" key="2">
    <source>
        <dbReference type="ARBA" id="ARBA00012438"/>
    </source>
</evidence>
<evidence type="ECO:0000256" key="3">
    <source>
        <dbReference type="ARBA" id="ARBA00022553"/>
    </source>
</evidence>
<dbReference type="eggNOG" id="COG3920">
    <property type="taxonomic scope" value="Bacteria"/>
</dbReference>
<gene>
    <name evidence="9" type="ORF">EH31_16160</name>
</gene>
<evidence type="ECO:0000259" key="8">
    <source>
        <dbReference type="SMART" id="SM00911"/>
    </source>
</evidence>
<dbReference type="STRING" id="1044.EH31_16160"/>
<keyword evidence="3" id="KW-0597">Phosphoprotein</keyword>
<evidence type="ECO:0000256" key="7">
    <source>
        <dbReference type="ARBA" id="ARBA00022840"/>
    </source>
</evidence>
<name>A0A074MA36_ERYLO</name>
<organism evidence="9 10">
    <name type="scientific">Erythrobacter longus</name>
    <dbReference type="NCBI Taxonomy" id="1044"/>
    <lineage>
        <taxon>Bacteria</taxon>
        <taxon>Pseudomonadati</taxon>
        <taxon>Pseudomonadota</taxon>
        <taxon>Alphaproteobacteria</taxon>
        <taxon>Sphingomonadales</taxon>
        <taxon>Erythrobacteraceae</taxon>
        <taxon>Erythrobacter/Porphyrobacter group</taxon>
        <taxon>Erythrobacter</taxon>
    </lineage>
</organism>
<keyword evidence="6" id="KW-0418">Kinase</keyword>
<dbReference type="Pfam" id="PF07536">
    <property type="entry name" value="HWE_HK"/>
    <property type="match status" value="1"/>
</dbReference>
<dbReference type="RefSeq" id="WP_051699343.1">
    <property type="nucleotide sequence ID" value="NZ_JMIW01000008.1"/>
</dbReference>
<dbReference type="PANTHER" id="PTHR41523">
    <property type="entry name" value="TWO-COMPONENT SYSTEM SENSOR PROTEIN"/>
    <property type="match status" value="1"/>
</dbReference>
<dbReference type="Proteomes" id="UP000027647">
    <property type="component" value="Unassembled WGS sequence"/>
</dbReference>
<dbReference type="EC" id="2.7.13.3" evidence="2"/>
<evidence type="ECO:0000256" key="1">
    <source>
        <dbReference type="ARBA" id="ARBA00000085"/>
    </source>
</evidence>
<dbReference type="SMART" id="SM00911">
    <property type="entry name" value="HWE_HK"/>
    <property type="match status" value="1"/>
</dbReference>
<keyword evidence="5" id="KW-0547">Nucleotide-binding</keyword>
<evidence type="ECO:0000256" key="6">
    <source>
        <dbReference type="ARBA" id="ARBA00022777"/>
    </source>
</evidence>
<comment type="caution">
    <text evidence="9">The sequence shown here is derived from an EMBL/GenBank/DDBJ whole genome shotgun (WGS) entry which is preliminary data.</text>
</comment>
<accession>A0A074MA36</accession>
<evidence type="ECO:0000313" key="10">
    <source>
        <dbReference type="Proteomes" id="UP000027647"/>
    </source>
</evidence>
<reference evidence="9 10" key="1">
    <citation type="submission" date="2014-04" db="EMBL/GenBank/DDBJ databases">
        <title>A comprehensive comparison of genomes of Erythrobacter spp. strains.</title>
        <authorList>
            <person name="Zheng Q."/>
        </authorList>
    </citation>
    <scope>NUCLEOTIDE SEQUENCE [LARGE SCALE GENOMIC DNA]</scope>
    <source>
        <strain evidence="9 10">DSM 6997</strain>
    </source>
</reference>
<dbReference type="InterPro" id="IPR011102">
    <property type="entry name" value="Sig_transdc_His_kinase_HWE"/>
</dbReference>
<dbReference type="GO" id="GO:0004673">
    <property type="term" value="F:protein histidine kinase activity"/>
    <property type="evidence" value="ECO:0007669"/>
    <property type="project" value="UniProtKB-EC"/>
</dbReference>
<comment type="catalytic activity">
    <reaction evidence="1">
        <text>ATP + protein L-histidine = ADP + protein N-phospho-L-histidine.</text>
        <dbReference type="EC" id="2.7.13.3"/>
    </reaction>
</comment>
<keyword evidence="4" id="KW-0808">Transferase</keyword>
<dbReference type="EMBL" id="JMIW01000008">
    <property type="protein sequence ID" value="KEO88688.1"/>
    <property type="molecule type" value="Genomic_DNA"/>
</dbReference>
<protein>
    <recommendedName>
        <fullName evidence="2">histidine kinase</fullName>
        <ecNumber evidence="2">2.7.13.3</ecNumber>
    </recommendedName>
</protein>
<evidence type="ECO:0000256" key="5">
    <source>
        <dbReference type="ARBA" id="ARBA00022741"/>
    </source>
</evidence>
<dbReference type="GO" id="GO:0005524">
    <property type="term" value="F:ATP binding"/>
    <property type="evidence" value="ECO:0007669"/>
    <property type="project" value="UniProtKB-KW"/>
</dbReference>
<dbReference type="PANTHER" id="PTHR41523:SF8">
    <property type="entry name" value="ETHYLENE RESPONSE SENSOR PROTEIN"/>
    <property type="match status" value="1"/>
</dbReference>
<dbReference type="AlphaFoldDB" id="A0A074MA36"/>
<dbReference type="OrthoDB" id="136506at2"/>
<feature type="domain" description="Signal transduction histidine kinase HWE region" evidence="8">
    <location>
        <begin position="48"/>
        <end position="128"/>
    </location>
</feature>
<evidence type="ECO:0000256" key="4">
    <source>
        <dbReference type="ARBA" id="ARBA00022679"/>
    </source>
</evidence>
<sequence length="251" mass="26969">MRGEDGRTYNRTVEPYRSKLGGIIATYLPVETSTDEEGETRSDFLMRELDHRVKNMLAIILSIAEITARSNTDISTYKNDFRARLESMARTHNLLAQAQWSGLEFRALVEEELFAIAPRQAITIEGPELSISPVAAQSLAMFLHELAANAAKYGALASDVGAIAIAWEIQPGAGGAGGAGDAGGAGGALILNWQESGGPSVTPPEREGFGGKVINRLFKRQLEAEVQTRWDASGIQLEAKIPLSSLTVSKA</sequence>
<keyword evidence="10" id="KW-1185">Reference proteome</keyword>
<evidence type="ECO:0000313" key="9">
    <source>
        <dbReference type="EMBL" id="KEO88688.1"/>
    </source>
</evidence>
<keyword evidence="7" id="KW-0067">ATP-binding</keyword>
<proteinExistence type="predicted"/>